<name>A0A7M2Y753_9FLAO</name>
<keyword evidence="2" id="KW-1185">Reference proteome</keyword>
<dbReference type="RefSeq" id="WP_208458805.1">
    <property type="nucleotide sequence ID" value="NZ_CP040442.1"/>
</dbReference>
<dbReference type="KEGG" id="kfa:Q73A0000_05865"/>
<proteinExistence type="predicted"/>
<dbReference type="AlphaFoldDB" id="A0A7M2Y753"/>
<dbReference type="EMBL" id="CP040442">
    <property type="protein sequence ID" value="QOW09920.1"/>
    <property type="molecule type" value="Genomic_DNA"/>
</dbReference>
<sequence>MIKLVHNNSTIECLSAKVISRKIMPGSFIDLPNIGKCFSYKCSRNSEAKILKELTPRAAIVNEFSGLELDTILECENLYVAVTATKPYKLDVINHSGRHKARTFESKEFTFAKVILQHHNIKFLVPEKEIKYLPKRID</sequence>
<organism evidence="1 2">
    <name type="scientific">Kaistella flava</name>
    <name type="common">ex Peng et al. 2021</name>
    <dbReference type="NCBI Taxonomy" id="2038776"/>
    <lineage>
        <taxon>Bacteria</taxon>
        <taxon>Pseudomonadati</taxon>
        <taxon>Bacteroidota</taxon>
        <taxon>Flavobacteriia</taxon>
        <taxon>Flavobacteriales</taxon>
        <taxon>Weeksellaceae</taxon>
        <taxon>Chryseobacterium group</taxon>
        <taxon>Kaistella</taxon>
    </lineage>
</organism>
<reference evidence="1 2" key="1">
    <citation type="submission" date="2019-05" db="EMBL/GenBank/DDBJ databases">
        <title>Chryseobacterium sp. isolated from King George Island, maritime Antarctica.</title>
        <authorList>
            <person name="Peng X."/>
        </authorList>
    </citation>
    <scope>NUCLEOTIDE SEQUENCE [LARGE SCALE GENOMIC DNA]</scope>
    <source>
        <strain evidence="1 2">7-3A</strain>
    </source>
</reference>
<protein>
    <submittedName>
        <fullName evidence="1">Uncharacterized protein</fullName>
    </submittedName>
</protein>
<evidence type="ECO:0000313" key="2">
    <source>
        <dbReference type="Proteomes" id="UP000594195"/>
    </source>
</evidence>
<dbReference type="Proteomes" id="UP000594195">
    <property type="component" value="Chromosome"/>
</dbReference>
<gene>
    <name evidence="1" type="ORF">Q73A0000_05865</name>
</gene>
<evidence type="ECO:0000313" key="1">
    <source>
        <dbReference type="EMBL" id="QOW09920.1"/>
    </source>
</evidence>
<accession>A0A7M2Y753</accession>